<proteinExistence type="predicted"/>
<gene>
    <name evidence="1" type="ORF">HanXRQr2_Chr06g0277591</name>
</gene>
<dbReference type="Proteomes" id="UP000215914">
    <property type="component" value="Unassembled WGS sequence"/>
</dbReference>
<organism evidence="1 2">
    <name type="scientific">Helianthus annuus</name>
    <name type="common">Common sunflower</name>
    <dbReference type="NCBI Taxonomy" id="4232"/>
    <lineage>
        <taxon>Eukaryota</taxon>
        <taxon>Viridiplantae</taxon>
        <taxon>Streptophyta</taxon>
        <taxon>Embryophyta</taxon>
        <taxon>Tracheophyta</taxon>
        <taxon>Spermatophyta</taxon>
        <taxon>Magnoliopsida</taxon>
        <taxon>eudicotyledons</taxon>
        <taxon>Gunneridae</taxon>
        <taxon>Pentapetalae</taxon>
        <taxon>asterids</taxon>
        <taxon>campanulids</taxon>
        <taxon>Asterales</taxon>
        <taxon>Asteraceae</taxon>
        <taxon>Asteroideae</taxon>
        <taxon>Heliantheae alliance</taxon>
        <taxon>Heliantheae</taxon>
        <taxon>Helianthus</taxon>
    </lineage>
</organism>
<comment type="caution">
    <text evidence="1">The sequence shown here is derived from an EMBL/GenBank/DDBJ whole genome shotgun (WGS) entry which is preliminary data.</text>
</comment>
<dbReference type="EMBL" id="MNCJ02000321">
    <property type="protein sequence ID" value="KAF5803964.1"/>
    <property type="molecule type" value="Genomic_DNA"/>
</dbReference>
<evidence type="ECO:0000313" key="2">
    <source>
        <dbReference type="Proteomes" id="UP000215914"/>
    </source>
</evidence>
<dbReference type="Gramene" id="mRNA:HanXRQr2_Chr06g0277591">
    <property type="protein sequence ID" value="CDS:HanXRQr2_Chr06g0277591.1"/>
    <property type="gene ID" value="HanXRQr2_Chr06g0277591"/>
</dbReference>
<keyword evidence="2" id="KW-1185">Reference proteome</keyword>
<accession>A0A9K3IVI7</accession>
<sequence>MLGNELKRVGINSGDVGMLKLIKKRNNLLKLSRRATPQGTTIAVACRHHFNINFQHFEPSRHATLKAHTRRATRRGCMTANFRC</sequence>
<evidence type="ECO:0000313" key="1">
    <source>
        <dbReference type="EMBL" id="KAF5803964.1"/>
    </source>
</evidence>
<name>A0A9K3IVI7_HELAN</name>
<dbReference type="AlphaFoldDB" id="A0A9K3IVI7"/>
<reference evidence="1" key="2">
    <citation type="submission" date="2020-06" db="EMBL/GenBank/DDBJ databases">
        <title>Helianthus annuus Genome sequencing and assembly Release 2.</title>
        <authorList>
            <person name="Gouzy J."/>
            <person name="Langlade N."/>
            <person name="Munos S."/>
        </authorList>
    </citation>
    <scope>NUCLEOTIDE SEQUENCE</scope>
    <source>
        <tissue evidence="1">Leaves</tissue>
    </source>
</reference>
<protein>
    <submittedName>
        <fullName evidence="1">Uncharacterized protein</fullName>
    </submittedName>
</protein>
<reference evidence="1" key="1">
    <citation type="journal article" date="2017" name="Nature">
        <title>The sunflower genome provides insights into oil metabolism, flowering and Asterid evolution.</title>
        <authorList>
            <person name="Badouin H."/>
            <person name="Gouzy J."/>
            <person name="Grassa C.J."/>
            <person name="Murat F."/>
            <person name="Staton S.E."/>
            <person name="Cottret L."/>
            <person name="Lelandais-Briere C."/>
            <person name="Owens G.L."/>
            <person name="Carrere S."/>
            <person name="Mayjonade B."/>
            <person name="Legrand L."/>
            <person name="Gill N."/>
            <person name="Kane N.C."/>
            <person name="Bowers J.E."/>
            <person name="Hubner S."/>
            <person name="Bellec A."/>
            <person name="Berard A."/>
            <person name="Berges H."/>
            <person name="Blanchet N."/>
            <person name="Boniface M.C."/>
            <person name="Brunel D."/>
            <person name="Catrice O."/>
            <person name="Chaidir N."/>
            <person name="Claudel C."/>
            <person name="Donnadieu C."/>
            <person name="Faraut T."/>
            <person name="Fievet G."/>
            <person name="Helmstetter N."/>
            <person name="King M."/>
            <person name="Knapp S.J."/>
            <person name="Lai Z."/>
            <person name="Le Paslier M.C."/>
            <person name="Lippi Y."/>
            <person name="Lorenzon L."/>
            <person name="Mandel J.R."/>
            <person name="Marage G."/>
            <person name="Marchand G."/>
            <person name="Marquand E."/>
            <person name="Bret-Mestries E."/>
            <person name="Morien E."/>
            <person name="Nambeesan S."/>
            <person name="Nguyen T."/>
            <person name="Pegot-Espagnet P."/>
            <person name="Pouilly N."/>
            <person name="Raftis F."/>
            <person name="Sallet E."/>
            <person name="Schiex T."/>
            <person name="Thomas J."/>
            <person name="Vandecasteele C."/>
            <person name="Vares D."/>
            <person name="Vear F."/>
            <person name="Vautrin S."/>
            <person name="Crespi M."/>
            <person name="Mangin B."/>
            <person name="Burke J.M."/>
            <person name="Salse J."/>
            <person name="Munos S."/>
            <person name="Vincourt P."/>
            <person name="Rieseberg L.H."/>
            <person name="Langlade N.B."/>
        </authorList>
    </citation>
    <scope>NUCLEOTIDE SEQUENCE</scope>
    <source>
        <tissue evidence="1">Leaves</tissue>
    </source>
</reference>